<dbReference type="Gene3D" id="1.10.8.60">
    <property type="match status" value="1"/>
</dbReference>
<keyword evidence="4" id="KW-1185">Reference proteome</keyword>
<feature type="compositionally biased region" description="Basic residues" evidence="1">
    <location>
        <begin position="481"/>
        <end position="494"/>
    </location>
</feature>
<feature type="region of interest" description="Disordered" evidence="1">
    <location>
        <begin position="445"/>
        <end position="499"/>
    </location>
</feature>
<dbReference type="PANTHER" id="PTHR23077">
    <property type="entry name" value="AAA-FAMILY ATPASE"/>
    <property type="match status" value="1"/>
</dbReference>
<gene>
    <name evidence="3" type="ORF">Cpir12675_005862</name>
</gene>
<organism evidence="3 4">
    <name type="scientific">Ceratocystis pirilliformis</name>
    <dbReference type="NCBI Taxonomy" id="259994"/>
    <lineage>
        <taxon>Eukaryota</taxon>
        <taxon>Fungi</taxon>
        <taxon>Dikarya</taxon>
        <taxon>Ascomycota</taxon>
        <taxon>Pezizomycotina</taxon>
        <taxon>Sordariomycetes</taxon>
        <taxon>Hypocreomycetidae</taxon>
        <taxon>Microascales</taxon>
        <taxon>Ceratocystidaceae</taxon>
        <taxon>Ceratocystis</taxon>
    </lineage>
</organism>
<dbReference type="Proteomes" id="UP001583280">
    <property type="component" value="Unassembled WGS sequence"/>
</dbReference>
<dbReference type="Pfam" id="PF00004">
    <property type="entry name" value="AAA"/>
    <property type="match status" value="1"/>
</dbReference>
<comment type="caution">
    <text evidence="3">The sequence shown here is derived from an EMBL/GenBank/DDBJ whole genome shotgun (WGS) entry which is preliminary data.</text>
</comment>
<feature type="domain" description="ATPase AAA-type core" evidence="2">
    <location>
        <begin position="263"/>
        <end position="383"/>
    </location>
</feature>
<dbReference type="InterPro" id="IPR027417">
    <property type="entry name" value="P-loop_NTPase"/>
</dbReference>
<name>A0ABR3YPB7_9PEZI</name>
<evidence type="ECO:0000313" key="4">
    <source>
        <dbReference type="Proteomes" id="UP001583280"/>
    </source>
</evidence>
<evidence type="ECO:0000256" key="1">
    <source>
        <dbReference type="SAM" id="MobiDB-lite"/>
    </source>
</evidence>
<evidence type="ECO:0000259" key="2">
    <source>
        <dbReference type="Pfam" id="PF00004"/>
    </source>
</evidence>
<dbReference type="Gene3D" id="3.40.50.300">
    <property type="entry name" value="P-loop containing nucleotide triphosphate hydrolases"/>
    <property type="match status" value="1"/>
</dbReference>
<dbReference type="SUPFAM" id="SSF52540">
    <property type="entry name" value="P-loop containing nucleoside triphosphate hydrolases"/>
    <property type="match status" value="1"/>
</dbReference>
<dbReference type="InterPro" id="IPR003959">
    <property type="entry name" value="ATPase_AAA_core"/>
</dbReference>
<sequence length="526" mass="59075">MYPVNRESLLPSSAASAASATMGFPSWLDSVSAEYLKHSSAPRVNTEVQIAQSLRAAYPERYLAIVPSQTCDLLRYADSGWAECSEACRPSLESQQLGLEPANLENLPQMGNTLSHRIKVYVPPSRRMDGATGELRDDVVFDRFDYTWNGRGFKLFIADGRDGSGAYPARRTSYLVGDDQKTTDGLILAAAQFQTEVHNAVLVYEGGEWTRSTALYESAMKASWETVILDEGMRKALIEDHMAFFDSREKYRLLGVPWKRGVIYYGPPGNGKTISIKAMMHSLYDRTPPVPTLYVRNLVTWAGPEAAIKDIFSTARQHAPCYLIFEDLDSLISDSVRSYFLNEIDGLKANDGIFMVGSTNHLDRLDPGLSKRPSRFDRKYLFPNPDTAQREAYCRFWQRKLSANDDIAFPDLLCKAIAEITHGFSYAYMQEVFVAALLAIAREDGDSDDSGSATDGDPDHDETSSSSGVEGDEGWVDIMKDKKHRHHGKHHDKKKGNDDENLDRYILWREVKNQVEILREGMAEED</sequence>
<accession>A0ABR3YPB7</accession>
<proteinExistence type="predicted"/>
<dbReference type="PANTHER" id="PTHR23077:SF132">
    <property type="entry name" value="ATP-DEPENDENT ZN PROTEASE"/>
    <property type="match status" value="1"/>
</dbReference>
<dbReference type="EMBL" id="JAWDJO010000224">
    <property type="protein sequence ID" value="KAL1889234.1"/>
    <property type="molecule type" value="Genomic_DNA"/>
</dbReference>
<protein>
    <recommendedName>
        <fullName evidence="2">ATPase AAA-type core domain-containing protein</fullName>
    </recommendedName>
</protein>
<dbReference type="CDD" id="cd19481">
    <property type="entry name" value="RecA-like_protease"/>
    <property type="match status" value="1"/>
</dbReference>
<dbReference type="InterPro" id="IPR050168">
    <property type="entry name" value="AAA_ATPase_domain"/>
</dbReference>
<reference evidence="3 4" key="1">
    <citation type="journal article" date="2024" name="IMA Fungus">
        <title>IMA Genome - F19 : A genome assembly and annotation guide to empower mycologists, including annotated draft genome sequences of Ceratocystis pirilliformis, Diaporthe australafricana, Fusarium ophioides, Paecilomyces lecythidis, and Sporothrix stenoceras.</title>
        <authorList>
            <person name="Aylward J."/>
            <person name="Wilson A.M."/>
            <person name="Visagie C.M."/>
            <person name="Spraker J."/>
            <person name="Barnes I."/>
            <person name="Buitendag C."/>
            <person name="Ceriani C."/>
            <person name="Del Mar Angel L."/>
            <person name="du Plessis D."/>
            <person name="Fuchs T."/>
            <person name="Gasser K."/>
            <person name="Kramer D."/>
            <person name="Li W."/>
            <person name="Munsamy K."/>
            <person name="Piso A."/>
            <person name="Price J.L."/>
            <person name="Sonnekus B."/>
            <person name="Thomas C."/>
            <person name="van der Nest A."/>
            <person name="van Dijk A."/>
            <person name="van Heerden A."/>
            <person name="van Vuuren N."/>
            <person name="Yilmaz N."/>
            <person name="Duong T.A."/>
            <person name="van der Merwe N.A."/>
            <person name="Wingfield M.J."/>
            <person name="Wingfield B.D."/>
        </authorList>
    </citation>
    <scope>NUCLEOTIDE SEQUENCE [LARGE SCALE GENOMIC DNA]</scope>
    <source>
        <strain evidence="3 4">CMW 12675</strain>
    </source>
</reference>
<evidence type="ECO:0000313" key="3">
    <source>
        <dbReference type="EMBL" id="KAL1889234.1"/>
    </source>
</evidence>